<dbReference type="GO" id="GO:0007166">
    <property type="term" value="P:cell surface receptor signaling pathway"/>
    <property type="evidence" value="ECO:0007669"/>
    <property type="project" value="TreeGrafter"/>
</dbReference>
<accession>A0AAD7WM49</accession>
<evidence type="ECO:0000256" key="1">
    <source>
        <dbReference type="ARBA" id="ARBA00022859"/>
    </source>
</evidence>
<dbReference type="Gene3D" id="2.60.40.10">
    <property type="entry name" value="Immunoglobulins"/>
    <property type="match status" value="1"/>
</dbReference>
<dbReference type="EMBL" id="JAINUG010000072">
    <property type="protein sequence ID" value="KAJ8401114.1"/>
    <property type="molecule type" value="Genomic_DNA"/>
</dbReference>
<dbReference type="SUPFAM" id="SSF48726">
    <property type="entry name" value="Immunoglobulin"/>
    <property type="match status" value="1"/>
</dbReference>
<dbReference type="GO" id="GO:0005886">
    <property type="term" value="C:plasma membrane"/>
    <property type="evidence" value="ECO:0007669"/>
    <property type="project" value="TreeGrafter"/>
</dbReference>
<dbReference type="CDD" id="cd00099">
    <property type="entry name" value="IgV"/>
    <property type="match status" value="1"/>
</dbReference>
<evidence type="ECO:0000313" key="3">
    <source>
        <dbReference type="EMBL" id="KAJ8401114.1"/>
    </source>
</evidence>
<evidence type="ECO:0000313" key="4">
    <source>
        <dbReference type="Proteomes" id="UP001221898"/>
    </source>
</evidence>
<feature type="signal peptide" evidence="2">
    <location>
        <begin position="1"/>
        <end position="17"/>
    </location>
</feature>
<keyword evidence="4" id="KW-1185">Reference proteome</keyword>
<organism evidence="3 4">
    <name type="scientific">Aldrovandia affinis</name>
    <dbReference type="NCBI Taxonomy" id="143900"/>
    <lineage>
        <taxon>Eukaryota</taxon>
        <taxon>Metazoa</taxon>
        <taxon>Chordata</taxon>
        <taxon>Craniata</taxon>
        <taxon>Vertebrata</taxon>
        <taxon>Euteleostomi</taxon>
        <taxon>Actinopterygii</taxon>
        <taxon>Neopterygii</taxon>
        <taxon>Teleostei</taxon>
        <taxon>Notacanthiformes</taxon>
        <taxon>Halosauridae</taxon>
        <taxon>Aldrovandia</taxon>
    </lineage>
</organism>
<dbReference type="GO" id="GO:0002376">
    <property type="term" value="P:immune system process"/>
    <property type="evidence" value="ECO:0007669"/>
    <property type="project" value="UniProtKB-KW"/>
</dbReference>
<keyword evidence="1" id="KW-0391">Immunity</keyword>
<protein>
    <recommendedName>
        <fullName evidence="5">Ig-like domain-containing protein</fullName>
    </recommendedName>
</protein>
<dbReference type="Proteomes" id="UP001221898">
    <property type="component" value="Unassembled WGS sequence"/>
</dbReference>
<dbReference type="PANTHER" id="PTHR23268:SF31">
    <property type="entry name" value="T CELL RECEPTOR BETA VARIABLE 30"/>
    <property type="match status" value="1"/>
</dbReference>
<feature type="chain" id="PRO_5042173698" description="Ig-like domain-containing protein" evidence="2">
    <location>
        <begin position="18"/>
        <end position="169"/>
    </location>
</feature>
<dbReference type="AlphaFoldDB" id="A0AAD7WM49"/>
<keyword evidence="2" id="KW-0732">Signal</keyword>
<dbReference type="InterPro" id="IPR036179">
    <property type="entry name" value="Ig-like_dom_sf"/>
</dbReference>
<dbReference type="InterPro" id="IPR050413">
    <property type="entry name" value="TCR_beta_variable"/>
</dbReference>
<proteinExistence type="predicted"/>
<sequence length="169" mass="17932">MNFSFLLLLLLLDRVDTFQVLQSPLDLVLHSGSPMKISCSVTGRSSPNIYWYRWTLADGLHLVFSSIVAGIVNPPTFEGFSASRPNDSHLVLESAGAEQAAPAVWDRMPVQDLPPHPLPAVALRPRAPRAAVSQPAGGVATSCCQGRATVASLLSAPCRGTAGRTTKAT</sequence>
<gene>
    <name evidence="3" type="ORF">AAFF_G00386960</name>
</gene>
<evidence type="ECO:0000256" key="2">
    <source>
        <dbReference type="SAM" id="SignalP"/>
    </source>
</evidence>
<dbReference type="PANTHER" id="PTHR23268">
    <property type="entry name" value="T-CELL RECEPTOR BETA CHAIN"/>
    <property type="match status" value="1"/>
</dbReference>
<reference evidence="3" key="1">
    <citation type="journal article" date="2023" name="Science">
        <title>Genome structures resolve the early diversification of teleost fishes.</title>
        <authorList>
            <person name="Parey E."/>
            <person name="Louis A."/>
            <person name="Montfort J."/>
            <person name="Bouchez O."/>
            <person name="Roques C."/>
            <person name="Iampietro C."/>
            <person name="Lluch J."/>
            <person name="Castinel A."/>
            <person name="Donnadieu C."/>
            <person name="Desvignes T."/>
            <person name="Floi Bucao C."/>
            <person name="Jouanno E."/>
            <person name="Wen M."/>
            <person name="Mejri S."/>
            <person name="Dirks R."/>
            <person name="Jansen H."/>
            <person name="Henkel C."/>
            <person name="Chen W.J."/>
            <person name="Zahm M."/>
            <person name="Cabau C."/>
            <person name="Klopp C."/>
            <person name="Thompson A.W."/>
            <person name="Robinson-Rechavi M."/>
            <person name="Braasch I."/>
            <person name="Lecointre G."/>
            <person name="Bobe J."/>
            <person name="Postlethwait J.H."/>
            <person name="Berthelot C."/>
            <person name="Roest Crollius H."/>
            <person name="Guiguen Y."/>
        </authorList>
    </citation>
    <scope>NUCLEOTIDE SEQUENCE</scope>
    <source>
        <strain evidence="3">NC1722</strain>
    </source>
</reference>
<dbReference type="InterPro" id="IPR013783">
    <property type="entry name" value="Ig-like_fold"/>
</dbReference>
<name>A0AAD7WM49_9TELE</name>
<evidence type="ECO:0008006" key="5">
    <source>
        <dbReference type="Google" id="ProtNLM"/>
    </source>
</evidence>
<comment type="caution">
    <text evidence="3">The sequence shown here is derived from an EMBL/GenBank/DDBJ whole genome shotgun (WGS) entry which is preliminary data.</text>
</comment>